<proteinExistence type="predicted"/>
<accession>A0A8D9CEP0</accession>
<dbReference type="EMBL" id="OU342829">
    <property type="protein sequence ID" value="CAG7581213.1"/>
    <property type="molecule type" value="Genomic_DNA"/>
</dbReference>
<name>A0A8D9CEP0_9VIRU</name>
<protein>
    <submittedName>
        <fullName evidence="1">Uncharacterized protein</fullName>
    </submittedName>
</protein>
<reference evidence="1" key="1">
    <citation type="submission" date="2021-06" db="EMBL/GenBank/DDBJ databases">
        <authorList>
            <person name="Gannon L."/>
            <person name="Redgwell R T."/>
            <person name="Michniewski S."/>
            <person name="Harrison D C."/>
            <person name="Millard A."/>
        </authorList>
    </citation>
    <scope>NUCLEOTIDE SEQUENCE</scope>
</reference>
<sequence length="77" mass="8998">MNRPPNIKDVKNITKNPLMIGPDLWWIVFLRQDIYPTDFNLSNKELHSIYEKLSGINIDMGEFITKCKSGQIDFTKL</sequence>
<organism evidence="1">
    <name type="scientific">uncultured marine phage</name>
    <dbReference type="NCBI Taxonomy" id="707152"/>
    <lineage>
        <taxon>Viruses</taxon>
        <taxon>environmental samples</taxon>
    </lineage>
</organism>
<evidence type="ECO:0000313" key="1">
    <source>
        <dbReference type="EMBL" id="CAG7581213.1"/>
    </source>
</evidence>
<gene>
    <name evidence="1" type="ORF">SLAVMIC_00730</name>
</gene>